<evidence type="ECO:0000256" key="2">
    <source>
        <dbReference type="SAM" id="Phobius"/>
    </source>
</evidence>
<feature type="transmembrane region" description="Helical" evidence="2">
    <location>
        <begin position="12"/>
        <end position="28"/>
    </location>
</feature>
<evidence type="ECO:0000313" key="3">
    <source>
        <dbReference type="EMBL" id="KAK4785007.1"/>
    </source>
</evidence>
<proteinExistence type="predicted"/>
<name>A0AAN7LEB6_TRANT</name>
<protein>
    <submittedName>
        <fullName evidence="3">Uncharacterized protein</fullName>
    </submittedName>
</protein>
<organism evidence="3 4">
    <name type="scientific">Trapa natans</name>
    <name type="common">Water chestnut</name>
    <dbReference type="NCBI Taxonomy" id="22666"/>
    <lineage>
        <taxon>Eukaryota</taxon>
        <taxon>Viridiplantae</taxon>
        <taxon>Streptophyta</taxon>
        <taxon>Embryophyta</taxon>
        <taxon>Tracheophyta</taxon>
        <taxon>Spermatophyta</taxon>
        <taxon>Magnoliopsida</taxon>
        <taxon>eudicotyledons</taxon>
        <taxon>Gunneridae</taxon>
        <taxon>Pentapetalae</taxon>
        <taxon>rosids</taxon>
        <taxon>malvids</taxon>
        <taxon>Myrtales</taxon>
        <taxon>Lythraceae</taxon>
        <taxon>Trapa</taxon>
    </lineage>
</organism>
<dbReference type="AlphaFoldDB" id="A0AAN7LEB6"/>
<keyword evidence="2" id="KW-0472">Membrane</keyword>
<dbReference type="EMBL" id="JAXQNO010000013">
    <property type="protein sequence ID" value="KAK4785007.1"/>
    <property type="molecule type" value="Genomic_DNA"/>
</dbReference>
<accession>A0AAN7LEB6</accession>
<sequence>MAREKSAGLKILWLWTIGTAGVLVTFVVKSRLRDMERLMNAQQDQSPRDPSAQGSIILDADSEPNEPYTEDRV</sequence>
<comment type="caution">
    <text evidence="3">The sequence shown here is derived from an EMBL/GenBank/DDBJ whole genome shotgun (WGS) entry which is preliminary data.</text>
</comment>
<gene>
    <name evidence="3" type="ORF">SAY86_001696</name>
</gene>
<reference evidence="3 4" key="1">
    <citation type="journal article" date="2023" name="Hortic Res">
        <title>Pangenome of water caltrop reveals structural variations and asymmetric subgenome divergence after allopolyploidization.</title>
        <authorList>
            <person name="Zhang X."/>
            <person name="Chen Y."/>
            <person name="Wang L."/>
            <person name="Yuan Y."/>
            <person name="Fang M."/>
            <person name="Shi L."/>
            <person name="Lu R."/>
            <person name="Comes H.P."/>
            <person name="Ma Y."/>
            <person name="Chen Y."/>
            <person name="Huang G."/>
            <person name="Zhou Y."/>
            <person name="Zheng Z."/>
            <person name="Qiu Y."/>
        </authorList>
    </citation>
    <scope>NUCLEOTIDE SEQUENCE [LARGE SCALE GENOMIC DNA]</scope>
    <source>
        <strain evidence="3">F231</strain>
    </source>
</reference>
<keyword evidence="2" id="KW-1133">Transmembrane helix</keyword>
<feature type="region of interest" description="Disordered" evidence="1">
    <location>
        <begin position="38"/>
        <end position="73"/>
    </location>
</feature>
<dbReference type="Proteomes" id="UP001346149">
    <property type="component" value="Unassembled WGS sequence"/>
</dbReference>
<keyword evidence="4" id="KW-1185">Reference proteome</keyword>
<evidence type="ECO:0000313" key="4">
    <source>
        <dbReference type="Proteomes" id="UP001346149"/>
    </source>
</evidence>
<evidence type="ECO:0000256" key="1">
    <source>
        <dbReference type="SAM" id="MobiDB-lite"/>
    </source>
</evidence>
<keyword evidence="2" id="KW-0812">Transmembrane</keyword>